<name>A0AA43Z901_9GAMM</name>
<comment type="caution">
    <text evidence="1">The sequence shown here is derived from an EMBL/GenBank/DDBJ whole genome shotgun (WGS) entry which is preliminary data.</text>
</comment>
<protein>
    <submittedName>
        <fullName evidence="1">Uncharacterized protein</fullName>
    </submittedName>
</protein>
<dbReference type="EMBL" id="JAAPAP010000011">
    <property type="protein sequence ID" value="NHN78597.1"/>
    <property type="molecule type" value="Genomic_DNA"/>
</dbReference>
<proteinExistence type="predicted"/>
<gene>
    <name evidence="1" type="ORF">HA520_15135</name>
</gene>
<organism evidence="1 2">
    <name type="scientific">Azotobacter chroococcum</name>
    <dbReference type="NCBI Taxonomy" id="353"/>
    <lineage>
        <taxon>Bacteria</taxon>
        <taxon>Pseudomonadati</taxon>
        <taxon>Pseudomonadota</taxon>
        <taxon>Gammaproteobacteria</taxon>
        <taxon>Pseudomonadales</taxon>
        <taxon>Pseudomonadaceae</taxon>
        <taxon>Azotobacter</taxon>
    </lineage>
</organism>
<sequence>MSTPYAWIGSAGLYHTRLEGVANGEQRLTPVYLQPSPASQAAADILAERRRQIGQEQWCPEHDDKYTRGELACAAASYATSAHWQAIGYDTCNPPPRWPWSEAYWKPTTARRDLVKAGALILAEIERLDRMESGKREAGR</sequence>
<dbReference type="AlphaFoldDB" id="A0AA43Z901"/>
<dbReference type="Proteomes" id="UP000736384">
    <property type="component" value="Unassembled WGS sequence"/>
</dbReference>
<evidence type="ECO:0000313" key="1">
    <source>
        <dbReference type="EMBL" id="NHN78597.1"/>
    </source>
</evidence>
<accession>A0AA43Z901</accession>
<dbReference type="RefSeq" id="WP_165893278.1">
    <property type="nucleotide sequence ID" value="NZ_JAAPAP010000011.1"/>
</dbReference>
<reference evidence="1" key="1">
    <citation type="submission" date="2020-03" db="EMBL/GenBank/DDBJ databases">
        <title>Genome assembly of Azotobacter chroococcum W5.</title>
        <authorList>
            <person name="Kannepalli A."/>
        </authorList>
    </citation>
    <scope>NUCLEOTIDE SEQUENCE</scope>
    <source>
        <strain evidence="1">W5</strain>
    </source>
</reference>
<evidence type="ECO:0000313" key="2">
    <source>
        <dbReference type="Proteomes" id="UP000736384"/>
    </source>
</evidence>